<dbReference type="EMBL" id="WOBO01000012">
    <property type="protein sequence ID" value="MUK45872.1"/>
    <property type="molecule type" value="Genomic_DNA"/>
</dbReference>
<organism evidence="1 2">
    <name type="scientific">Aliivibrio fischeri</name>
    <name type="common">Vibrio fischeri</name>
    <dbReference type="NCBI Taxonomy" id="668"/>
    <lineage>
        <taxon>Bacteria</taxon>
        <taxon>Pseudomonadati</taxon>
        <taxon>Pseudomonadota</taxon>
        <taxon>Gammaproteobacteria</taxon>
        <taxon>Vibrionales</taxon>
        <taxon>Vibrionaceae</taxon>
        <taxon>Aliivibrio</taxon>
    </lineage>
</organism>
<reference evidence="1 2" key="1">
    <citation type="submission" date="2019-11" db="EMBL/GenBank/DDBJ databases">
        <title>Using colonization assays and comparative genomics to discover symbiosis behaviors and factors in Vibrio fischeri.</title>
        <authorList>
            <person name="Bongrand C."/>
            <person name="Moriano-Gutierrez S."/>
            <person name="Arevalo P."/>
            <person name="Mcfall-Ngai M."/>
            <person name="Visick K."/>
            <person name="Polz M.F."/>
            <person name="Ruby E.G."/>
        </authorList>
    </citation>
    <scope>NUCLEOTIDE SEQUENCE [LARGE SCALE GENOMIC DNA]</scope>
    <source>
        <strain evidence="2">emors.3.2</strain>
    </source>
</reference>
<sequence length="144" mass="16278">MRKQQLIYALYGAGNTGKTTTLRLLAQKLDAVAITRDEIPDSGDFTAIFEIKGVKIAIISAGDNEHEIKKGLEALGKRSQYDILVCATRTRGQTTQYLTDVFQEQELRWVTNMYIYGDCPKQAFLCNQSMSDFLFNSLLLELRT</sequence>
<proteinExistence type="predicted"/>
<comment type="caution">
    <text evidence="1">The sequence shown here is derived from an EMBL/GenBank/DDBJ whole genome shotgun (WGS) entry which is preliminary data.</text>
</comment>
<gene>
    <name evidence="1" type="ORF">GNP77_10820</name>
</gene>
<evidence type="ECO:0000313" key="1">
    <source>
        <dbReference type="EMBL" id="MUK45872.1"/>
    </source>
</evidence>
<protein>
    <submittedName>
        <fullName evidence="1">Uncharacterized protein</fullName>
    </submittedName>
</protein>
<dbReference type="SUPFAM" id="SSF52540">
    <property type="entry name" value="P-loop containing nucleoside triphosphate hydrolases"/>
    <property type="match status" value="1"/>
</dbReference>
<accession>A0A6N3YVT5</accession>
<dbReference type="Proteomes" id="UP000435323">
    <property type="component" value="Unassembled WGS sequence"/>
</dbReference>
<dbReference type="AlphaFoldDB" id="A0A6N3YVT5"/>
<name>A0A6N3YVT5_ALIFS</name>
<dbReference type="InterPro" id="IPR027417">
    <property type="entry name" value="P-loop_NTPase"/>
</dbReference>
<evidence type="ECO:0000313" key="2">
    <source>
        <dbReference type="Proteomes" id="UP000435323"/>
    </source>
</evidence>
<dbReference type="RefSeq" id="WP_155658496.1">
    <property type="nucleotide sequence ID" value="NZ_WOBO01000012.1"/>
</dbReference>